<comment type="caution">
    <text evidence="1">The sequence shown here is derived from an EMBL/GenBank/DDBJ whole genome shotgun (WGS) entry which is preliminary data.</text>
</comment>
<dbReference type="Proteomes" id="UP001138768">
    <property type="component" value="Unassembled WGS sequence"/>
</dbReference>
<sequence>MAIPMSAYSEIELTPEGRLLFRRQHETPEGLRERLDDITAEAQHWLNRIVAIQPGVRLSAVFDLLKANATLMDLYKHNWAHEYAARCDALRAGDLVPDPREDTDPSEPAVESLVLSLSQELRIPNELLRRIAAAQDPHSPTSTRYLNLVEDTTDQAGRPVTIKDASRYWHLSGRSAPLAQDTDLSGVHYTAGSQIDYSVSFDFDRCIDLPLSIGAGIMSLTISGKRCQDRLMVSVPLGTAQGPPSITLHELIGAITSDFSFYGDPEQTQAEKETLKQSIQELDDDRHAEDLLFGMAHLFCPDEELGDLETHALELEDDERYWDRAKVLEHTGWTEAELETQRDRGYLLELSAFATRTTPRRTAYPAEQFVSGFDAALMRFLSWIASMSCSDWATHSFLSEWTTANPQGDPING</sequence>
<accession>A0A9X0WDH0</accession>
<dbReference type="AlphaFoldDB" id="A0A9X0WDH0"/>
<name>A0A9X0WDH0_9GAMM</name>
<evidence type="ECO:0000313" key="2">
    <source>
        <dbReference type="Proteomes" id="UP001138768"/>
    </source>
</evidence>
<organism evidence="1 2">
    <name type="scientific">Lamprobacter modestohalophilus</name>
    <dbReference type="NCBI Taxonomy" id="1064514"/>
    <lineage>
        <taxon>Bacteria</taxon>
        <taxon>Pseudomonadati</taxon>
        <taxon>Pseudomonadota</taxon>
        <taxon>Gammaproteobacteria</taxon>
        <taxon>Chromatiales</taxon>
        <taxon>Chromatiaceae</taxon>
        <taxon>Lamprobacter</taxon>
    </lineage>
</organism>
<evidence type="ECO:0000313" key="1">
    <source>
        <dbReference type="EMBL" id="MBK1621439.1"/>
    </source>
</evidence>
<reference evidence="1 2" key="1">
    <citation type="journal article" date="2020" name="Microorganisms">
        <title>Osmotic Adaptation and Compatible Solute Biosynthesis of Phototrophic Bacteria as Revealed from Genome Analyses.</title>
        <authorList>
            <person name="Imhoff J.F."/>
            <person name="Rahn T."/>
            <person name="Kunzel S."/>
            <person name="Keller A."/>
            <person name="Neulinger S.C."/>
        </authorList>
    </citation>
    <scope>NUCLEOTIDE SEQUENCE [LARGE SCALE GENOMIC DNA]</scope>
    <source>
        <strain evidence="1 2">DSM 25653</strain>
    </source>
</reference>
<protein>
    <submittedName>
        <fullName evidence="1">Uncharacterized protein</fullName>
    </submittedName>
</protein>
<proteinExistence type="predicted"/>
<keyword evidence="2" id="KW-1185">Reference proteome</keyword>
<feature type="non-terminal residue" evidence="1">
    <location>
        <position position="413"/>
    </location>
</feature>
<dbReference type="EMBL" id="NRRY01000075">
    <property type="protein sequence ID" value="MBK1621439.1"/>
    <property type="molecule type" value="Genomic_DNA"/>
</dbReference>
<gene>
    <name evidence="1" type="ORF">CKO42_24105</name>
</gene>